<accession>A0A4Y2KC61</accession>
<evidence type="ECO:0000313" key="1">
    <source>
        <dbReference type="EMBL" id="GBM99325.1"/>
    </source>
</evidence>
<protein>
    <submittedName>
        <fullName evidence="1">Uncharacterized protein</fullName>
    </submittedName>
</protein>
<gene>
    <name evidence="1" type="ORF">AVEN_251505_1</name>
</gene>
<keyword evidence="2" id="KW-1185">Reference proteome</keyword>
<organism evidence="1 2">
    <name type="scientific">Araneus ventricosus</name>
    <name type="common">Orbweaver spider</name>
    <name type="synonym">Epeira ventricosa</name>
    <dbReference type="NCBI Taxonomy" id="182803"/>
    <lineage>
        <taxon>Eukaryota</taxon>
        <taxon>Metazoa</taxon>
        <taxon>Ecdysozoa</taxon>
        <taxon>Arthropoda</taxon>
        <taxon>Chelicerata</taxon>
        <taxon>Arachnida</taxon>
        <taxon>Araneae</taxon>
        <taxon>Araneomorphae</taxon>
        <taxon>Entelegynae</taxon>
        <taxon>Araneoidea</taxon>
        <taxon>Araneidae</taxon>
        <taxon>Araneus</taxon>
    </lineage>
</organism>
<comment type="caution">
    <text evidence="1">The sequence shown here is derived from an EMBL/GenBank/DDBJ whole genome shotgun (WGS) entry which is preliminary data.</text>
</comment>
<dbReference type="AlphaFoldDB" id="A0A4Y2KC61"/>
<sequence>MNVVHPPLIEPHKIIIPPLNIKFGLAKNLVKAIDKNGPAFKRTVGVILLNKTFLIFFLSPGRNFPSRPNAAENLRNVNLRSSFRFSVFANCYFPRPRIFNCCPISALSPVRRFYPTPSTAENLTIWHMRLRTPSLFSVLLKYVSVYTSL</sequence>
<name>A0A4Y2KC61_ARAVE</name>
<reference evidence="1 2" key="1">
    <citation type="journal article" date="2019" name="Sci. Rep.">
        <title>Orb-weaving spider Araneus ventricosus genome elucidates the spidroin gene catalogue.</title>
        <authorList>
            <person name="Kono N."/>
            <person name="Nakamura H."/>
            <person name="Ohtoshi R."/>
            <person name="Moran D.A.P."/>
            <person name="Shinohara A."/>
            <person name="Yoshida Y."/>
            <person name="Fujiwara M."/>
            <person name="Mori M."/>
            <person name="Tomita M."/>
            <person name="Arakawa K."/>
        </authorList>
    </citation>
    <scope>NUCLEOTIDE SEQUENCE [LARGE SCALE GENOMIC DNA]</scope>
</reference>
<evidence type="ECO:0000313" key="2">
    <source>
        <dbReference type="Proteomes" id="UP000499080"/>
    </source>
</evidence>
<proteinExistence type="predicted"/>
<dbReference type="Proteomes" id="UP000499080">
    <property type="component" value="Unassembled WGS sequence"/>
</dbReference>
<dbReference type="EMBL" id="BGPR01113876">
    <property type="protein sequence ID" value="GBM99325.1"/>
    <property type="molecule type" value="Genomic_DNA"/>
</dbReference>